<feature type="repeat" description="TPR" evidence="1">
    <location>
        <begin position="618"/>
        <end position="651"/>
    </location>
</feature>
<dbReference type="Proteomes" id="UP000751190">
    <property type="component" value="Unassembled WGS sequence"/>
</dbReference>
<evidence type="ECO:0000256" key="2">
    <source>
        <dbReference type="SAM" id="MobiDB-lite"/>
    </source>
</evidence>
<dbReference type="InterPro" id="IPR019734">
    <property type="entry name" value="TPR_rpt"/>
</dbReference>
<comment type="caution">
    <text evidence="3">The sequence shown here is derived from an EMBL/GenBank/DDBJ whole genome shotgun (WGS) entry which is preliminary data.</text>
</comment>
<evidence type="ECO:0000313" key="4">
    <source>
        <dbReference type="Proteomes" id="UP000751190"/>
    </source>
</evidence>
<name>A0A8J5XT45_DIALT</name>
<feature type="compositionally biased region" description="Gly residues" evidence="2">
    <location>
        <begin position="74"/>
        <end position="85"/>
    </location>
</feature>
<dbReference type="GO" id="GO:0036064">
    <property type="term" value="C:ciliary basal body"/>
    <property type="evidence" value="ECO:0007669"/>
    <property type="project" value="TreeGrafter"/>
</dbReference>
<feature type="repeat" description="TPR" evidence="1">
    <location>
        <begin position="274"/>
        <end position="307"/>
    </location>
</feature>
<dbReference type="Pfam" id="PF13432">
    <property type="entry name" value="TPR_16"/>
    <property type="match status" value="2"/>
</dbReference>
<dbReference type="SMART" id="SM00028">
    <property type="entry name" value="TPR"/>
    <property type="match status" value="10"/>
</dbReference>
<accession>A0A8J5XT45</accession>
<dbReference type="PANTHER" id="PTHR44117:SF1">
    <property type="entry name" value="INTRAFLAGELLAR TRANSPORT PROTEIN 88 HOMOLOG"/>
    <property type="match status" value="1"/>
</dbReference>
<feature type="region of interest" description="Disordered" evidence="2">
    <location>
        <begin position="785"/>
        <end position="822"/>
    </location>
</feature>
<proteinExistence type="predicted"/>
<evidence type="ECO:0000313" key="3">
    <source>
        <dbReference type="EMBL" id="KAG8468012.1"/>
    </source>
</evidence>
<dbReference type="EMBL" id="JAGTXO010000005">
    <property type="protein sequence ID" value="KAG8468012.1"/>
    <property type="molecule type" value="Genomic_DNA"/>
</dbReference>
<dbReference type="Gene3D" id="1.25.40.10">
    <property type="entry name" value="Tetratricopeptide repeat domain"/>
    <property type="match status" value="3"/>
</dbReference>
<feature type="compositionally biased region" description="Basic and acidic residues" evidence="2">
    <location>
        <begin position="799"/>
        <end position="809"/>
    </location>
</feature>
<dbReference type="GO" id="GO:0042073">
    <property type="term" value="P:intraciliary transport"/>
    <property type="evidence" value="ECO:0007669"/>
    <property type="project" value="TreeGrafter"/>
</dbReference>
<evidence type="ECO:0000256" key="1">
    <source>
        <dbReference type="PROSITE-ProRule" id="PRU00339"/>
    </source>
</evidence>
<dbReference type="GO" id="GO:0097730">
    <property type="term" value="C:non-motile cilium"/>
    <property type="evidence" value="ECO:0007669"/>
    <property type="project" value="TreeGrafter"/>
</dbReference>
<feature type="compositionally biased region" description="Acidic residues" evidence="2">
    <location>
        <begin position="810"/>
        <end position="822"/>
    </location>
</feature>
<dbReference type="GO" id="GO:0019894">
    <property type="term" value="F:kinesin binding"/>
    <property type="evidence" value="ECO:0007669"/>
    <property type="project" value="TreeGrafter"/>
</dbReference>
<keyword evidence="1" id="KW-0802">TPR repeat</keyword>
<feature type="repeat" description="TPR" evidence="1">
    <location>
        <begin position="235"/>
        <end position="268"/>
    </location>
</feature>
<dbReference type="OMA" id="RIKIMHN"/>
<dbReference type="PROSITE" id="PS50005">
    <property type="entry name" value="TPR"/>
    <property type="match status" value="3"/>
</dbReference>
<dbReference type="GO" id="GO:1905515">
    <property type="term" value="P:non-motile cilium assembly"/>
    <property type="evidence" value="ECO:0007669"/>
    <property type="project" value="TreeGrafter"/>
</dbReference>
<keyword evidence="4" id="KW-1185">Reference proteome</keyword>
<feature type="region of interest" description="Disordered" evidence="2">
    <location>
        <begin position="733"/>
        <end position="771"/>
    </location>
</feature>
<dbReference type="PANTHER" id="PTHR44117">
    <property type="entry name" value="INTRAFLAGELLAR TRANSPORT PROTEIN 88 HOMOLOG"/>
    <property type="match status" value="1"/>
</dbReference>
<dbReference type="InterPro" id="IPR011990">
    <property type="entry name" value="TPR-like_helical_dom_sf"/>
</dbReference>
<evidence type="ECO:0008006" key="5">
    <source>
        <dbReference type="Google" id="ProtNLM"/>
    </source>
</evidence>
<protein>
    <recommendedName>
        <fullName evidence="5">Intraflagellar transport protein 88</fullName>
    </recommendedName>
</protein>
<dbReference type="GO" id="GO:0005814">
    <property type="term" value="C:centriole"/>
    <property type="evidence" value="ECO:0007669"/>
    <property type="project" value="TreeGrafter"/>
</dbReference>
<dbReference type="OrthoDB" id="1926212at2759"/>
<feature type="region of interest" description="Disordered" evidence="2">
    <location>
        <begin position="14"/>
        <end position="89"/>
    </location>
</feature>
<dbReference type="SUPFAM" id="SSF48452">
    <property type="entry name" value="TPR-like"/>
    <property type="match status" value="2"/>
</dbReference>
<gene>
    <name evidence="3" type="ORF">KFE25_007064</name>
</gene>
<reference evidence="3" key="1">
    <citation type="submission" date="2021-05" db="EMBL/GenBank/DDBJ databases">
        <title>The genome of the haptophyte Pavlova lutheri (Diacronema luteri, Pavlovales) - a model for lipid biosynthesis in eukaryotic algae.</title>
        <authorList>
            <person name="Hulatt C.J."/>
            <person name="Posewitz M.C."/>
        </authorList>
    </citation>
    <scope>NUCLEOTIDE SEQUENCE</scope>
    <source>
        <strain evidence="3">NIVA-4/92</strain>
    </source>
</reference>
<dbReference type="Pfam" id="PF13424">
    <property type="entry name" value="TPR_12"/>
    <property type="match status" value="1"/>
</dbReference>
<dbReference type="GO" id="GO:0097546">
    <property type="term" value="C:ciliary base"/>
    <property type="evidence" value="ECO:0007669"/>
    <property type="project" value="TreeGrafter"/>
</dbReference>
<sequence length="822" mass="90841">MAYSAPFGGYAQSEDDIYEGFGSSEPFRGGELGGGGGMPLPMPSMAPMAGQPMGPLRVPQSRGGPPPGTSRLGGPLGTAAGGGGGEDARPMTAVRAAGYTAAGKRPGSAAVFDPAGLAGAARGPAPSLQKRADNSPEDMCREMEKEVNVLIEESAQLNLERRFGESLEKAKEAGKRERKLCAKREETGLADQINIDLTYSVFFNLANQYHANGLYVEALKTYSEIVKNKQYHQSGRLRVNMGNIYFEQKKFPNAIKLYRMALDQIPNTGKDIRAKIIRNIGVAFVRLGQFQDAIASFEQIMDASADVQTGFNLLLCYYALGEAEKMRKIFNKLLAIRAHGLDVDDEDELAVGVDDVLRDDGLKEALRRKHRQITKHLAVAAKLLAPAIEQDVSAGYDWAITQLRSANYASLANELEIAKSLHFMRTRQFERAVSTLKSYENKDPQLVARAATNLSFIYFHEADYNAATKYADMAMRHNRYNAKALVNKGNVLFMREEYESARNMYQESMGADADCIEAIYNLGLASRRLGLHGEALALFEKLHGILPKSIEVVWQIASVHEQNSSPRDAIKWYNILTTHVPNDPGVLSRLGNIFLREEDEAQALHYHLEAYRFYPVNMDVIAWLGKHSVQNEMYEKATHYFERAAQIEPREVKWKLMVASCHRRSGEYQLAFDAYAQIHKDYPDNVECLRYLVHISEDLGKKDQVAEYVIKLRKAEKAHEQAALGASAATAAQGMSGHNENAQRNGAVGYPQYQPPAEPVAQPRMHPGPGEEGYVESDYHLAQIQAASAGANGPQGKKVAAEMKGKPNGDEWDETGDDLLPM</sequence>
<dbReference type="AlphaFoldDB" id="A0A8J5XT45"/>
<organism evidence="3 4">
    <name type="scientific">Diacronema lutheri</name>
    <name type="common">Unicellular marine alga</name>
    <name type="synonym">Monochrysis lutheri</name>
    <dbReference type="NCBI Taxonomy" id="2081491"/>
    <lineage>
        <taxon>Eukaryota</taxon>
        <taxon>Haptista</taxon>
        <taxon>Haptophyta</taxon>
        <taxon>Pavlovophyceae</taxon>
        <taxon>Pavlovales</taxon>
        <taxon>Pavlovaceae</taxon>
        <taxon>Diacronema</taxon>
    </lineage>
</organism>